<dbReference type="InterPro" id="IPR036439">
    <property type="entry name" value="Dockerin_dom_sf"/>
</dbReference>
<dbReference type="AlphaFoldDB" id="A0A480AJQ0"/>
<comment type="caution">
    <text evidence="1">The sequence shown here is derived from an EMBL/GenBank/DDBJ whole genome shotgun (WGS) entry which is preliminary data.</text>
</comment>
<dbReference type="EMBL" id="BJCF01000044">
    <property type="protein sequence ID" value="GCL43568.1"/>
    <property type="molecule type" value="Genomic_DNA"/>
</dbReference>
<proteinExistence type="predicted"/>
<sequence>MGLFDQILGAVNSSTQVGGLNDLLNVVSNSTQGGGLDDLLNIANTVKQLGNNVGADSSTIQSILSVVGKEVQSSLQVKQATDGTESVQDFVNQFAGTSPNSEAVNTLFSPDIQAKVTENAAQVAGLNVEKIQELLPSLVPLILSFLQSSGNPFLNKFLDIDGDGNVDIADLLKLASRFLRI</sequence>
<dbReference type="InterPro" id="IPR018247">
    <property type="entry name" value="EF_Hand_1_Ca_BS"/>
</dbReference>
<evidence type="ECO:0000313" key="1">
    <source>
        <dbReference type="EMBL" id="GCL43568.1"/>
    </source>
</evidence>
<evidence type="ECO:0008006" key="3">
    <source>
        <dbReference type="Google" id="ProtNLM"/>
    </source>
</evidence>
<accession>A0A480AJQ0</accession>
<evidence type="ECO:0000313" key="2">
    <source>
        <dbReference type="Proteomes" id="UP000299367"/>
    </source>
</evidence>
<dbReference type="Gene3D" id="1.10.1330.10">
    <property type="entry name" value="Dockerin domain"/>
    <property type="match status" value="1"/>
</dbReference>
<organism evidence="1 2">
    <name type="scientific">Dolichospermum planctonicum</name>
    <dbReference type="NCBI Taxonomy" id="136072"/>
    <lineage>
        <taxon>Bacteria</taxon>
        <taxon>Bacillati</taxon>
        <taxon>Cyanobacteriota</taxon>
        <taxon>Cyanophyceae</taxon>
        <taxon>Nostocales</taxon>
        <taxon>Aphanizomenonaceae</taxon>
        <taxon>Dolichospermum</taxon>
    </lineage>
</organism>
<reference evidence="2" key="1">
    <citation type="submission" date="2019-02" db="EMBL/GenBank/DDBJ databases">
        <title>Draft genome sequence of Dolichospermum planctonicum NIES-80.</title>
        <authorList>
            <person name="Yamaguchi H."/>
            <person name="Suzuki S."/>
            <person name="Kawachi M."/>
        </authorList>
    </citation>
    <scope>NUCLEOTIDE SEQUENCE [LARGE SCALE GENOMIC DNA]</scope>
    <source>
        <strain evidence="2">NIES-80</strain>
    </source>
</reference>
<dbReference type="Proteomes" id="UP000299367">
    <property type="component" value="Unassembled WGS sequence"/>
</dbReference>
<dbReference type="PROSITE" id="PS00018">
    <property type="entry name" value="EF_HAND_1"/>
    <property type="match status" value="1"/>
</dbReference>
<gene>
    <name evidence="1" type="ORF">NIES80_32840</name>
</gene>
<protein>
    <recommendedName>
        <fullName evidence="3">EF-hand domain-containing protein</fullName>
    </recommendedName>
</protein>
<dbReference type="GO" id="GO:0000272">
    <property type="term" value="P:polysaccharide catabolic process"/>
    <property type="evidence" value="ECO:0007669"/>
    <property type="project" value="InterPro"/>
</dbReference>
<name>A0A480AJQ0_9CYAN</name>
<dbReference type="RefSeq" id="WP_228036528.1">
    <property type="nucleotide sequence ID" value="NZ_BJCF01000044.1"/>
</dbReference>